<keyword evidence="1" id="KW-0472">Membrane</keyword>
<keyword evidence="1" id="KW-1133">Transmembrane helix</keyword>
<dbReference type="GO" id="GO:0020037">
    <property type="term" value="F:heme binding"/>
    <property type="evidence" value="ECO:0007669"/>
    <property type="project" value="InterPro"/>
</dbReference>
<keyword evidence="1" id="KW-0812">Transmembrane</keyword>
<dbReference type="InterPro" id="IPR017972">
    <property type="entry name" value="Cyt_P450_CS"/>
</dbReference>
<dbReference type="STRING" id="4615.A0A199W462"/>
<dbReference type="Pfam" id="PF00067">
    <property type="entry name" value="p450"/>
    <property type="match status" value="2"/>
</dbReference>
<sequence>MVLVYLFASVSLVVGFLIYFYAPYWKVRKVPGPPVTPLVGHLPLLSKYELDLFGILAKNYGPIFRFHMGRQPLIFVADPELIREVGIKKFKSIPNRSMPSPITNSPIHQKGLFFTRDSRWSSMRNIIVAIYQPSHLASLIPTMQSHIERSTKTLSTIKEDEDITFSDFSIKLSTDIIGEAAFGIDFGLAKQEKGEAEAAEAEEPEEEVADFVQKHVYATTSLKMDLSGSFSIMLGLLIPFLQEPFRHILKRIPWTADFKIDQTNSRLSKRMDEIVTKRAQKIDRGRKDFLSVVLNARDKDEAARELLTPDFVSALTYEHLLAGSTTSSFTIASLLYLVSKHPEVEAKLIEEIDQFGPRDRVIKEVMRFFFVSPLIARQTSEQVELGGYVLPKGTWVWLAPGVMARDPKNFPEPNAFRPERFDPNCNEEKQRHPYAFIPFGIGPRACIGQKFAILEIKLAAIHLYRRYIFRHSPLMESPLQFQYGIVANFKHVYFYLPYWRVRAVPGPPATFLVGHLPALAKYGPDILRVFAKEYGPIFRFHMGRQPLVIVADAELCKEVGIKKFKDIKNRSSPPPTVGSPLHQDALFLTRDSTWSSMRNTITPLYQPARLSALIPTVQSYVRALGGSISAAQRQQPFVPFSDLALRMAIDVIGATAFGVDFALSAAQPQPEAGGDPHFAADLLSECEESMAYLRMDLSSSLSTVLGLVAPALQIPLKHFLERLPGTTDRAIRAVEARLCRRIDALVARRSGERERGEGSVDFLAALLRARGSEGDEELLAPNYIRALTYEHLLAGTRTTAFTISSVVYLVAKRPDVETKLLHEIDAFGPRDRDPTADDLHTKFPYLDQVIKEAMRFYTVSPLVARETSQQVEIGGYVLPKGTYVWLALGVLAKDPNQFPEPDVFRPERFDPTCEEEKRRHPYAHIPFGIGPRACIGQKFALHEIKLTIIHLYRHFVFRHSPHMESPIELEYGLVLEFKHG</sequence>
<dbReference type="Gene3D" id="1.10.630.10">
    <property type="entry name" value="Cytochrome P450"/>
    <property type="match status" value="2"/>
</dbReference>
<accession>A0A199W462</accession>
<dbReference type="PANTHER" id="PTHR24301">
    <property type="entry name" value="THROMBOXANE-A SYNTHASE"/>
    <property type="match status" value="1"/>
</dbReference>
<name>A0A199W462_ANACO</name>
<dbReference type="SUPFAM" id="SSF48264">
    <property type="entry name" value="Cytochrome P450"/>
    <property type="match status" value="2"/>
</dbReference>
<reference evidence="2 3" key="1">
    <citation type="journal article" date="2016" name="DNA Res.">
        <title>The draft genome of MD-2 pineapple using hybrid error correction of long reads.</title>
        <authorList>
            <person name="Redwan R.M."/>
            <person name="Saidin A."/>
            <person name="Kumar S.V."/>
        </authorList>
    </citation>
    <scope>NUCLEOTIDE SEQUENCE [LARGE SCALE GENOMIC DNA]</scope>
    <source>
        <strain evidence="3">cv. MD2</strain>
        <tissue evidence="2">Leaf</tissue>
    </source>
</reference>
<dbReference type="GO" id="GO:0004497">
    <property type="term" value="F:monooxygenase activity"/>
    <property type="evidence" value="ECO:0007669"/>
    <property type="project" value="InterPro"/>
</dbReference>
<dbReference type="Proteomes" id="UP000092600">
    <property type="component" value="Unassembled WGS sequence"/>
</dbReference>
<dbReference type="PRINTS" id="PR00385">
    <property type="entry name" value="P450"/>
</dbReference>
<evidence type="ECO:0000313" key="2">
    <source>
        <dbReference type="EMBL" id="OAY83973.1"/>
    </source>
</evidence>
<dbReference type="PRINTS" id="PR00463">
    <property type="entry name" value="EP450I"/>
</dbReference>
<dbReference type="EMBL" id="LSRQ01000288">
    <property type="protein sequence ID" value="OAY83973.1"/>
    <property type="molecule type" value="Genomic_DNA"/>
</dbReference>
<gene>
    <name evidence="2" type="ORF">ACMD2_04598</name>
</gene>
<dbReference type="InterPro" id="IPR001128">
    <property type="entry name" value="Cyt_P450"/>
</dbReference>
<protein>
    <submittedName>
        <fullName evidence="2">Cytochrome P450 711A1</fullName>
    </submittedName>
</protein>
<dbReference type="AlphaFoldDB" id="A0A199W462"/>
<dbReference type="GO" id="GO:0005506">
    <property type="term" value="F:iron ion binding"/>
    <property type="evidence" value="ECO:0007669"/>
    <property type="project" value="InterPro"/>
</dbReference>
<feature type="non-terminal residue" evidence="2">
    <location>
        <position position="980"/>
    </location>
</feature>
<dbReference type="GO" id="GO:0016705">
    <property type="term" value="F:oxidoreductase activity, acting on paired donors, with incorporation or reduction of molecular oxygen"/>
    <property type="evidence" value="ECO:0007669"/>
    <property type="project" value="InterPro"/>
</dbReference>
<dbReference type="PANTHER" id="PTHR24301:SF8">
    <property type="entry name" value="OS02G0221900 PROTEIN"/>
    <property type="match status" value="1"/>
</dbReference>
<evidence type="ECO:0000313" key="3">
    <source>
        <dbReference type="Proteomes" id="UP000092600"/>
    </source>
</evidence>
<feature type="transmembrane region" description="Helical" evidence="1">
    <location>
        <begin position="6"/>
        <end position="22"/>
    </location>
</feature>
<dbReference type="InterPro" id="IPR036396">
    <property type="entry name" value="Cyt_P450_sf"/>
</dbReference>
<comment type="caution">
    <text evidence="2">The sequence shown here is derived from an EMBL/GenBank/DDBJ whole genome shotgun (WGS) entry which is preliminary data.</text>
</comment>
<dbReference type="PROSITE" id="PS00086">
    <property type="entry name" value="CYTOCHROME_P450"/>
    <property type="match status" value="2"/>
</dbReference>
<organism evidence="2 3">
    <name type="scientific">Ananas comosus</name>
    <name type="common">Pineapple</name>
    <name type="synonym">Ananas ananas</name>
    <dbReference type="NCBI Taxonomy" id="4615"/>
    <lineage>
        <taxon>Eukaryota</taxon>
        <taxon>Viridiplantae</taxon>
        <taxon>Streptophyta</taxon>
        <taxon>Embryophyta</taxon>
        <taxon>Tracheophyta</taxon>
        <taxon>Spermatophyta</taxon>
        <taxon>Magnoliopsida</taxon>
        <taxon>Liliopsida</taxon>
        <taxon>Poales</taxon>
        <taxon>Bromeliaceae</taxon>
        <taxon>Bromelioideae</taxon>
        <taxon>Ananas</taxon>
    </lineage>
</organism>
<evidence type="ECO:0000256" key="1">
    <source>
        <dbReference type="SAM" id="Phobius"/>
    </source>
</evidence>
<dbReference type="InterPro" id="IPR002401">
    <property type="entry name" value="Cyt_P450_E_grp-I"/>
</dbReference>
<proteinExistence type="predicted"/>